<keyword evidence="2" id="KW-1185">Reference proteome</keyword>
<comment type="caution">
    <text evidence="1">The sequence shown here is derived from an EMBL/GenBank/DDBJ whole genome shotgun (WGS) entry which is preliminary data.</text>
</comment>
<reference evidence="1 2" key="1">
    <citation type="submission" date="2015-01" db="EMBL/GenBank/DDBJ databases">
        <title>Evolution of Trichinella species and genotypes.</title>
        <authorList>
            <person name="Korhonen P.K."/>
            <person name="Edoardo P."/>
            <person name="Giuseppe L.R."/>
            <person name="Gasser R.B."/>
        </authorList>
    </citation>
    <scope>NUCLEOTIDE SEQUENCE [LARGE SCALE GENOMIC DNA]</scope>
    <source>
        <strain evidence="1">ISS470</strain>
    </source>
</reference>
<protein>
    <submittedName>
        <fullName evidence="1">Uncharacterized protein</fullName>
    </submittedName>
</protein>
<dbReference type="Proteomes" id="UP000054995">
    <property type="component" value="Unassembled WGS sequence"/>
</dbReference>
<evidence type="ECO:0000313" key="2">
    <source>
        <dbReference type="Proteomes" id="UP000054995"/>
    </source>
</evidence>
<evidence type="ECO:0000313" key="1">
    <source>
        <dbReference type="EMBL" id="KRY80884.1"/>
    </source>
</evidence>
<sequence>MKGAIKFKPITGHGEQTSRFKPLLSFRLLSNKRSPTVMEFSENECLHGENQINQLFTFKLFIAACLRIKLPKNWIY</sequence>
<organism evidence="1 2">
    <name type="scientific">Trichinella pseudospiralis</name>
    <name type="common">Parasitic roundworm</name>
    <dbReference type="NCBI Taxonomy" id="6337"/>
    <lineage>
        <taxon>Eukaryota</taxon>
        <taxon>Metazoa</taxon>
        <taxon>Ecdysozoa</taxon>
        <taxon>Nematoda</taxon>
        <taxon>Enoplea</taxon>
        <taxon>Dorylaimia</taxon>
        <taxon>Trichinellida</taxon>
        <taxon>Trichinellidae</taxon>
        <taxon>Trichinella</taxon>
    </lineage>
</organism>
<proteinExistence type="predicted"/>
<name>A0A0V1F492_TRIPS</name>
<accession>A0A0V1F492</accession>
<dbReference type="EMBL" id="JYDT01000299">
    <property type="protein sequence ID" value="KRY80884.1"/>
    <property type="molecule type" value="Genomic_DNA"/>
</dbReference>
<gene>
    <name evidence="1" type="ORF">T4D_17196</name>
</gene>
<dbReference type="AlphaFoldDB" id="A0A0V1F492"/>